<keyword evidence="3" id="KW-1185">Reference proteome</keyword>
<evidence type="ECO:0000313" key="2">
    <source>
        <dbReference type="EMBL" id="NLR67825.1"/>
    </source>
</evidence>
<protein>
    <recommendedName>
        <fullName evidence="4">Darcynin 1</fullName>
    </recommendedName>
</protein>
<dbReference type="Proteomes" id="UP000570474">
    <property type="component" value="Unassembled WGS sequence"/>
</dbReference>
<reference evidence="2 3" key="1">
    <citation type="submission" date="2020-04" db="EMBL/GenBank/DDBJ databases">
        <authorList>
            <person name="Yin C."/>
        </authorList>
    </citation>
    <scope>NUCLEOTIDE SEQUENCE [LARGE SCALE GENOMIC DNA]</scope>
    <source>
        <strain evidence="2 3">Ae27</strain>
    </source>
</reference>
<dbReference type="AlphaFoldDB" id="A0A847S322"/>
<evidence type="ECO:0000256" key="1">
    <source>
        <dbReference type="ARBA" id="ARBA00006869"/>
    </source>
</evidence>
<name>A0A847S322_9BACT</name>
<gene>
    <name evidence="2" type="ORF">HGH92_26200</name>
</gene>
<dbReference type="RefSeq" id="WP_168873768.1">
    <property type="nucleotide sequence ID" value="NZ_JABAIA010000003.1"/>
</dbReference>
<dbReference type="InterPro" id="IPR031409">
    <property type="entry name" value="Darcynin"/>
</dbReference>
<comment type="caution">
    <text evidence="2">The sequence shown here is derived from an EMBL/GenBank/DDBJ whole genome shotgun (WGS) entry which is preliminary data.</text>
</comment>
<sequence>MHYTIILTAKATAQWLTKSRPERDHFVETEVRPVLDKFADQCSVRLFDCDFTHAQVSDFMIIETDNLEHFGYLIGYLRESKTFAAPYFDVKDIIIGVPNNFRGPMNIDDIRKAG</sequence>
<dbReference type="Pfam" id="PF17074">
    <property type="entry name" value="Darcynin"/>
    <property type="match status" value="1"/>
</dbReference>
<evidence type="ECO:0008006" key="4">
    <source>
        <dbReference type="Google" id="ProtNLM"/>
    </source>
</evidence>
<organism evidence="2 3">
    <name type="scientific">Chitinophaga varians</name>
    <dbReference type="NCBI Taxonomy" id="2202339"/>
    <lineage>
        <taxon>Bacteria</taxon>
        <taxon>Pseudomonadati</taxon>
        <taxon>Bacteroidota</taxon>
        <taxon>Chitinophagia</taxon>
        <taxon>Chitinophagales</taxon>
        <taxon>Chitinophagaceae</taxon>
        <taxon>Chitinophaga</taxon>
    </lineage>
</organism>
<proteinExistence type="inferred from homology"/>
<evidence type="ECO:0000313" key="3">
    <source>
        <dbReference type="Proteomes" id="UP000570474"/>
    </source>
</evidence>
<accession>A0A847S322</accession>
<comment type="similarity">
    <text evidence="1">Belongs to the darcynin family.</text>
</comment>
<dbReference type="EMBL" id="JABAIA010000003">
    <property type="protein sequence ID" value="NLR67825.1"/>
    <property type="molecule type" value="Genomic_DNA"/>
</dbReference>